<dbReference type="GO" id="GO:0005737">
    <property type="term" value="C:cytoplasm"/>
    <property type="evidence" value="ECO:0007669"/>
    <property type="project" value="UniProtKB-SubCell"/>
</dbReference>
<keyword evidence="12 13" id="KW-1015">Disulfide bond</keyword>
<dbReference type="Proteomes" id="UP000886803">
    <property type="component" value="Unassembled WGS sequence"/>
</dbReference>
<dbReference type="GO" id="GO:0000049">
    <property type="term" value="F:tRNA binding"/>
    <property type="evidence" value="ECO:0007669"/>
    <property type="project" value="UniProtKB-UniRule"/>
</dbReference>
<keyword evidence="3 13" id="KW-0963">Cytoplasm</keyword>
<dbReference type="CDD" id="cd01335">
    <property type="entry name" value="Radical_SAM"/>
    <property type="match status" value="1"/>
</dbReference>
<dbReference type="SMART" id="SM00729">
    <property type="entry name" value="Elp3"/>
    <property type="match status" value="1"/>
</dbReference>
<dbReference type="SFLD" id="SFLDS00029">
    <property type="entry name" value="Radical_SAM"/>
    <property type="match status" value="1"/>
</dbReference>
<evidence type="ECO:0000256" key="2">
    <source>
        <dbReference type="ARBA" id="ARBA00022485"/>
    </source>
</evidence>
<dbReference type="InterPro" id="IPR004383">
    <property type="entry name" value="rRNA_lsu_MTrfase_RlmN/Cfr"/>
</dbReference>
<dbReference type="GO" id="GO:0019843">
    <property type="term" value="F:rRNA binding"/>
    <property type="evidence" value="ECO:0007669"/>
    <property type="project" value="UniProtKB-UniRule"/>
</dbReference>
<comment type="similarity">
    <text evidence="13">Belongs to the radical SAM superfamily. RlmN family.</text>
</comment>
<evidence type="ECO:0000259" key="15">
    <source>
        <dbReference type="PROSITE" id="PS51918"/>
    </source>
</evidence>
<keyword evidence="9 13" id="KW-0479">Metal-binding</keyword>
<dbReference type="GO" id="GO:0002935">
    <property type="term" value="F:tRNA (adenine(37)-C2)-methyltransferase activity"/>
    <property type="evidence" value="ECO:0007669"/>
    <property type="project" value="UniProtKB-UniRule"/>
</dbReference>
<organism evidence="16 17">
    <name type="scientific">Candidatus Gemmiger avicola</name>
    <dbReference type="NCBI Taxonomy" id="2838605"/>
    <lineage>
        <taxon>Bacteria</taxon>
        <taxon>Bacillati</taxon>
        <taxon>Bacillota</taxon>
        <taxon>Clostridia</taxon>
        <taxon>Eubacteriales</taxon>
        <taxon>Gemmiger</taxon>
    </lineage>
</organism>
<keyword evidence="4 13" id="KW-0698">rRNA processing</keyword>
<feature type="binding site" evidence="13">
    <location>
        <position position="118"/>
    </location>
    <ligand>
        <name>[4Fe-4S] cluster</name>
        <dbReference type="ChEBI" id="CHEBI:49883"/>
        <note>4Fe-4S-S-AdoMet</note>
    </ligand>
</feature>
<evidence type="ECO:0000313" key="17">
    <source>
        <dbReference type="Proteomes" id="UP000886803"/>
    </source>
</evidence>
<comment type="caution">
    <text evidence="16">The sequence shown here is derived from an EMBL/GenBank/DDBJ whole genome shotgun (WGS) entry which is preliminary data.</text>
</comment>
<comment type="cofactor">
    <cofactor evidence="13">
        <name>[4Fe-4S] cluster</name>
        <dbReference type="ChEBI" id="CHEBI:49883"/>
    </cofactor>
    <text evidence="13">Binds 1 [4Fe-4S] cluster. The cluster is coordinated with 3 cysteines and an exchangeable S-adenosyl-L-methionine.</text>
</comment>
<accession>A0A9D2M7W8</accession>
<comment type="subcellular location">
    <subcellularLocation>
        <location evidence="1 13">Cytoplasm</location>
    </subcellularLocation>
</comment>
<feature type="binding site" evidence="13">
    <location>
        <position position="292"/>
    </location>
    <ligand>
        <name>S-adenosyl-L-methionine</name>
        <dbReference type="ChEBI" id="CHEBI:59789"/>
    </ligand>
</feature>
<evidence type="ECO:0000256" key="7">
    <source>
        <dbReference type="ARBA" id="ARBA00022691"/>
    </source>
</evidence>
<dbReference type="PROSITE" id="PS51918">
    <property type="entry name" value="RADICAL_SAM"/>
    <property type="match status" value="1"/>
</dbReference>
<gene>
    <name evidence="13 16" type="primary">rlmN</name>
    <name evidence="16" type="ORF">H9945_10465</name>
</gene>
<evidence type="ECO:0000256" key="8">
    <source>
        <dbReference type="ARBA" id="ARBA00022694"/>
    </source>
</evidence>
<dbReference type="InterPro" id="IPR048641">
    <property type="entry name" value="RlmN_N"/>
</dbReference>
<feature type="region of interest" description="Disordered" evidence="14">
    <location>
        <begin position="339"/>
        <end position="359"/>
    </location>
</feature>
<dbReference type="NCBIfam" id="TIGR00048">
    <property type="entry name" value="rRNA_mod_RlmN"/>
    <property type="match status" value="1"/>
</dbReference>
<evidence type="ECO:0000256" key="12">
    <source>
        <dbReference type="ARBA" id="ARBA00023157"/>
    </source>
</evidence>
<reference evidence="16" key="1">
    <citation type="journal article" date="2021" name="PeerJ">
        <title>Extensive microbial diversity within the chicken gut microbiome revealed by metagenomics and culture.</title>
        <authorList>
            <person name="Gilroy R."/>
            <person name="Ravi A."/>
            <person name="Getino M."/>
            <person name="Pursley I."/>
            <person name="Horton D.L."/>
            <person name="Alikhan N.F."/>
            <person name="Baker D."/>
            <person name="Gharbi K."/>
            <person name="Hall N."/>
            <person name="Watson M."/>
            <person name="Adriaenssens E.M."/>
            <person name="Foster-Nyarko E."/>
            <person name="Jarju S."/>
            <person name="Secka A."/>
            <person name="Antonio M."/>
            <person name="Oren A."/>
            <person name="Chaudhuri R.R."/>
            <person name="La Ragione R."/>
            <person name="Hildebrand F."/>
            <person name="Pallen M.J."/>
        </authorList>
    </citation>
    <scope>NUCLEOTIDE SEQUENCE</scope>
    <source>
        <strain evidence="16">ChiBcec8-13705</strain>
    </source>
</reference>
<keyword evidence="2 13" id="KW-0004">4Fe-4S</keyword>
<keyword evidence="7 13" id="KW-0949">S-adenosyl-L-methionine</keyword>
<comment type="miscellaneous">
    <text evidence="13">Reaction proceeds by a ping-pong mechanism involving intermediate methylation of a conserved cysteine residue.</text>
</comment>
<keyword evidence="5 13" id="KW-0489">Methyltransferase</keyword>
<evidence type="ECO:0000256" key="3">
    <source>
        <dbReference type="ARBA" id="ARBA00022490"/>
    </source>
</evidence>
<dbReference type="InterPro" id="IPR058240">
    <property type="entry name" value="rSAM_sf"/>
</dbReference>
<reference evidence="16" key="2">
    <citation type="submission" date="2021-04" db="EMBL/GenBank/DDBJ databases">
        <authorList>
            <person name="Gilroy R."/>
        </authorList>
    </citation>
    <scope>NUCLEOTIDE SEQUENCE</scope>
    <source>
        <strain evidence="16">ChiBcec8-13705</strain>
    </source>
</reference>
<keyword evidence="8 13" id="KW-0819">tRNA processing</keyword>
<dbReference type="PANTHER" id="PTHR30544:SF5">
    <property type="entry name" value="RADICAL SAM CORE DOMAIN-CONTAINING PROTEIN"/>
    <property type="match status" value="1"/>
</dbReference>
<dbReference type="Gene3D" id="1.10.150.530">
    <property type="match status" value="1"/>
</dbReference>
<dbReference type="AlphaFoldDB" id="A0A9D2M7W8"/>
<feature type="active site" description="S-methylcysteine intermediate" evidence="13">
    <location>
        <position position="335"/>
    </location>
</feature>
<feature type="binding site" evidence="13">
    <location>
        <position position="193"/>
    </location>
    <ligand>
        <name>S-adenosyl-L-methionine</name>
        <dbReference type="ChEBI" id="CHEBI:59789"/>
    </ligand>
</feature>
<comment type="catalytic activity">
    <reaction evidence="13">
        <text>adenosine(37) in tRNA + 2 reduced [2Fe-2S]-[ferredoxin] + 2 S-adenosyl-L-methionine = 2-methyladenosine(37) in tRNA + 5'-deoxyadenosine + L-methionine + 2 oxidized [2Fe-2S]-[ferredoxin] + S-adenosyl-L-homocysteine</text>
        <dbReference type="Rhea" id="RHEA:43332"/>
        <dbReference type="Rhea" id="RHEA-COMP:10000"/>
        <dbReference type="Rhea" id="RHEA-COMP:10001"/>
        <dbReference type="Rhea" id="RHEA-COMP:10162"/>
        <dbReference type="Rhea" id="RHEA-COMP:10485"/>
        <dbReference type="ChEBI" id="CHEBI:17319"/>
        <dbReference type="ChEBI" id="CHEBI:33737"/>
        <dbReference type="ChEBI" id="CHEBI:33738"/>
        <dbReference type="ChEBI" id="CHEBI:57844"/>
        <dbReference type="ChEBI" id="CHEBI:57856"/>
        <dbReference type="ChEBI" id="CHEBI:59789"/>
        <dbReference type="ChEBI" id="CHEBI:74411"/>
        <dbReference type="ChEBI" id="CHEBI:74497"/>
        <dbReference type="EC" id="2.1.1.192"/>
    </reaction>
</comment>
<evidence type="ECO:0000313" key="16">
    <source>
        <dbReference type="EMBL" id="HJB42907.1"/>
    </source>
</evidence>
<evidence type="ECO:0000256" key="13">
    <source>
        <dbReference type="HAMAP-Rule" id="MF_01849"/>
    </source>
</evidence>
<evidence type="ECO:0000256" key="10">
    <source>
        <dbReference type="ARBA" id="ARBA00023004"/>
    </source>
</evidence>
<comment type="catalytic activity">
    <reaction evidence="13">
        <text>adenosine(2503) in 23S rRNA + 2 reduced [2Fe-2S]-[ferredoxin] + 2 S-adenosyl-L-methionine = 2-methyladenosine(2503) in 23S rRNA + 5'-deoxyadenosine + L-methionine + 2 oxidized [2Fe-2S]-[ferredoxin] + S-adenosyl-L-homocysteine</text>
        <dbReference type="Rhea" id="RHEA:42916"/>
        <dbReference type="Rhea" id="RHEA-COMP:10000"/>
        <dbReference type="Rhea" id="RHEA-COMP:10001"/>
        <dbReference type="Rhea" id="RHEA-COMP:10152"/>
        <dbReference type="Rhea" id="RHEA-COMP:10282"/>
        <dbReference type="ChEBI" id="CHEBI:17319"/>
        <dbReference type="ChEBI" id="CHEBI:33737"/>
        <dbReference type="ChEBI" id="CHEBI:33738"/>
        <dbReference type="ChEBI" id="CHEBI:57844"/>
        <dbReference type="ChEBI" id="CHEBI:57856"/>
        <dbReference type="ChEBI" id="CHEBI:59789"/>
        <dbReference type="ChEBI" id="CHEBI:74411"/>
        <dbReference type="ChEBI" id="CHEBI:74497"/>
        <dbReference type="EC" id="2.1.1.192"/>
    </reaction>
</comment>
<keyword evidence="11 13" id="KW-0411">Iron-sulfur</keyword>
<dbReference type="EC" id="2.1.1.192" evidence="13"/>
<sequence>MEDKRICLSDLPLPRLTEYMKELGQPAFRAKQIFSWIHRKLVTDFSAMTDQPKALLQTFAENCTLAAPAIRRRQQSKDGTVKYLLELADGNCIETVLMRYHYGNTVCVSTQVGCAMGCRFCASTQAGRVRDLTPGEIAAEIYTAQKDTGERVSHVVLMGIGEPLHNFDNVMDFLTLITCPEGLNIGMRNISLSTCGLVPKIDALAERKLQLTLSVSLHAPDNTVRSSMMPINDAYPLEKLIPACRRYQKTTGRRISFEYSMVRGVNDSPEMARKLAELIRGMGAHVNLIPINPVDGSPYSATDARNVQRFRQMLEDLGVNATVRRRLGADISAACGQLRREDAAQQQGKDLTNEDRRAH</sequence>
<dbReference type="Gene3D" id="3.20.20.70">
    <property type="entry name" value="Aldolase class I"/>
    <property type="match status" value="1"/>
</dbReference>
<dbReference type="SUPFAM" id="SSF102114">
    <property type="entry name" value="Radical SAM enzymes"/>
    <property type="match status" value="1"/>
</dbReference>
<keyword evidence="6 13" id="KW-0808">Transferase</keyword>
<dbReference type="GO" id="GO:0051539">
    <property type="term" value="F:4 iron, 4 sulfur cluster binding"/>
    <property type="evidence" value="ECO:0007669"/>
    <property type="project" value="UniProtKB-UniRule"/>
</dbReference>
<comment type="function">
    <text evidence="13">Specifically methylates position 2 of adenine 2503 in 23S rRNA and position 2 of adenine 37 in tRNAs.</text>
</comment>
<feature type="binding site" evidence="13">
    <location>
        <begin position="161"/>
        <end position="162"/>
    </location>
    <ligand>
        <name>S-adenosyl-L-methionine</name>
        <dbReference type="ChEBI" id="CHEBI:59789"/>
    </ligand>
</feature>
<dbReference type="InterPro" id="IPR006638">
    <property type="entry name" value="Elp3/MiaA/NifB-like_rSAM"/>
</dbReference>
<feature type="binding site" evidence="13">
    <location>
        <begin position="216"/>
        <end position="218"/>
    </location>
    <ligand>
        <name>S-adenosyl-L-methionine</name>
        <dbReference type="ChEBI" id="CHEBI:59789"/>
    </ligand>
</feature>
<name>A0A9D2M7W8_9FIRM</name>
<dbReference type="InterPro" id="IPR040072">
    <property type="entry name" value="Methyltransferase_A"/>
</dbReference>
<feature type="binding site" evidence="13">
    <location>
        <position position="114"/>
    </location>
    <ligand>
        <name>[4Fe-4S] cluster</name>
        <dbReference type="ChEBI" id="CHEBI:49883"/>
        <note>4Fe-4S-S-AdoMet</note>
    </ligand>
</feature>
<evidence type="ECO:0000256" key="14">
    <source>
        <dbReference type="SAM" id="MobiDB-lite"/>
    </source>
</evidence>
<proteinExistence type="inferred from homology"/>
<dbReference type="SFLD" id="SFLDF00275">
    <property type="entry name" value="adenosine_C2_methyltransferase"/>
    <property type="match status" value="1"/>
</dbReference>
<dbReference type="SFLD" id="SFLDG01062">
    <property type="entry name" value="methyltransferase_(Class_A)"/>
    <property type="match status" value="1"/>
</dbReference>
<evidence type="ECO:0000256" key="6">
    <source>
        <dbReference type="ARBA" id="ARBA00022679"/>
    </source>
</evidence>
<feature type="domain" description="Radical SAM core" evidence="15">
    <location>
        <begin position="100"/>
        <end position="330"/>
    </location>
</feature>
<evidence type="ECO:0000256" key="1">
    <source>
        <dbReference type="ARBA" id="ARBA00004496"/>
    </source>
</evidence>
<dbReference type="PANTHER" id="PTHR30544">
    <property type="entry name" value="23S RRNA METHYLTRANSFERASE"/>
    <property type="match status" value="1"/>
</dbReference>
<dbReference type="PIRSF" id="PIRSF006004">
    <property type="entry name" value="CHP00048"/>
    <property type="match status" value="1"/>
</dbReference>
<evidence type="ECO:0000256" key="11">
    <source>
        <dbReference type="ARBA" id="ARBA00023014"/>
    </source>
</evidence>
<dbReference type="HAMAP" id="MF_01849">
    <property type="entry name" value="RNA_methyltr_RlmN"/>
    <property type="match status" value="1"/>
</dbReference>
<dbReference type="InterPro" id="IPR007197">
    <property type="entry name" value="rSAM"/>
</dbReference>
<feature type="binding site" evidence="13">
    <location>
        <position position="121"/>
    </location>
    <ligand>
        <name>[4Fe-4S] cluster</name>
        <dbReference type="ChEBI" id="CHEBI:49883"/>
        <note>4Fe-4S-S-AdoMet</note>
    </ligand>
</feature>
<dbReference type="Pfam" id="PF21016">
    <property type="entry name" value="RlmN_N"/>
    <property type="match status" value="1"/>
</dbReference>
<evidence type="ECO:0000256" key="4">
    <source>
        <dbReference type="ARBA" id="ARBA00022552"/>
    </source>
</evidence>
<protein>
    <recommendedName>
        <fullName evidence="13">Probable dual-specificity RNA methyltransferase RlmN</fullName>
        <ecNumber evidence="13">2.1.1.192</ecNumber>
    </recommendedName>
    <alternativeName>
        <fullName evidence="13">23S rRNA (adenine(2503)-C(2))-methyltransferase</fullName>
    </alternativeName>
    <alternativeName>
        <fullName evidence="13">23S rRNA m2A2503 methyltransferase</fullName>
    </alternativeName>
    <alternativeName>
        <fullName evidence="13">Ribosomal RNA large subunit methyltransferase N</fullName>
    </alternativeName>
    <alternativeName>
        <fullName evidence="13">tRNA (adenine(37)-C(2))-methyltransferase</fullName>
    </alternativeName>
    <alternativeName>
        <fullName evidence="13">tRNA m2A37 methyltransferase</fullName>
    </alternativeName>
</protein>
<dbReference type="FunFam" id="3.20.20.70:FF:000014">
    <property type="entry name" value="Probable dual-specificity RNA methyltransferase RlmN"/>
    <property type="match status" value="1"/>
</dbReference>
<evidence type="ECO:0000256" key="9">
    <source>
        <dbReference type="ARBA" id="ARBA00022723"/>
    </source>
</evidence>
<dbReference type="GO" id="GO:0070475">
    <property type="term" value="P:rRNA base methylation"/>
    <property type="evidence" value="ECO:0007669"/>
    <property type="project" value="UniProtKB-UniRule"/>
</dbReference>
<keyword evidence="10 13" id="KW-0408">Iron</keyword>
<dbReference type="GO" id="GO:0046872">
    <property type="term" value="F:metal ion binding"/>
    <property type="evidence" value="ECO:0007669"/>
    <property type="project" value="UniProtKB-KW"/>
</dbReference>
<comment type="caution">
    <text evidence="13">Lacks conserved residue(s) required for the propagation of feature annotation.</text>
</comment>
<dbReference type="GO" id="GO:0030488">
    <property type="term" value="P:tRNA methylation"/>
    <property type="evidence" value="ECO:0007669"/>
    <property type="project" value="UniProtKB-UniRule"/>
</dbReference>
<dbReference type="EMBL" id="DWYG01000178">
    <property type="protein sequence ID" value="HJB42907.1"/>
    <property type="molecule type" value="Genomic_DNA"/>
</dbReference>
<evidence type="ECO:0000256" key="5">
    <source>
        <dbReference type="ARBA" id="ARBA00022603"/>
    </source>
</evidence>
<dbReference type="InterPro" id="IPR027492">
    <property type="entry name" value="RNA_MTrfase_RlmN"/>
</dbReference>
<dbReference type="InterPro" id="IPR013785">
    <property type="entry name" value="Aldolase_TIM"/>
</dbReference>
<dbReference type="GO" id="GO:0070040">
    <property type="term" value="F:rRNA (adenine(2503)-C2-)-methyltransferase activity"/>
    <property type="evidence" value="ECO:0007669"/>
    <property type="project" value="UniProtKB-UniRule"/>
</dbReference>
<feature type="active site" description="Proton acceptor" evidence="13">
    <location>
        <position position="94"/>
    </location>
</feature>
<dbReference type="Pfam" id="PF04055">
    <property type="entry name" value="Radical_SAM"/>
    <property type="match status" value="1"/>
</dbReference>